<comment type="function">
    <text evidence="16">Acts as a repressor of nuclear receptor-dependent transcription possibly by interfering with CREBBP-dependent coactivation. May function as a coinhibitor of other CREBBP/EP300-dependent transcription factors.</text>
</comment>
<dbReference type="GO" id="GO:0006281">
    <property type="term" value="P:DNA repair"/>
    <property type="evidence" value="ECO:0007669"/>
    <property type="project" value="UniProtKB-UniRule"/>
</dbReference>
<keyword evidence="11" id="KW-0804">Transcription</keyword>
<evidence type="ECO:0000259" key="19">
    <source>
        <dbReference type="Pfam" id="PF15412"/>
    </source>
</evidence>
<dbReference type="Proteomes" id="UP000694906">
    <property type="component" value="Unplaced"/>
</dbReference>
<evidence type="ECO:0000256" key="2">
    <source>
        <dbReference type="ARBA" id="ARBA00004496"/>
    </source>
</evidence>
<name>A0AAX6P6J6_HETGA</name>
<evidence type="ECO:0000313" key="20">
    <source>
        <dbReference type="Proteomes" id="UP000694906"/>
    </source>
</evidence>
<dbReference type="AlphaFoldDB" id="A0AAX6P6J6"/>
<keyword evidence="20" id="KW-1185">Reference proteome</keyword>
<evidence type="ECO:0000256" key="9">
    <source>
        <dbReference type="ARBA" id="ARBA00022895"/>
    </source>
</evidence>
<keyword evidence="12 17" id="KW-0233">DNA recombination</keyword>
<dbReference type="Pfam" id="PF08743">
    <property type="entry name" value="Nse4_C"/>
    <property type="match status" value="1"/>
</dbReference>
<dbReference type="KEGG" id="hgl:101700021"/>
<evidence type="ECO:0000256" key="13">
    <source>
        <dbReference type="ARBA" id="ARBA00023204"/>
    </source>
</evidence>
<dbReference type="PANTHER" id="PTHR16140:SF1">
    <property type="entry name" value="EP300-INTERACTING INHIBITOR OF DIFFERENTIATION 3"/>
    <property type="match status" value="1"/>
</dbReference>
<protein>
    <recommendedName>
        <fullName evidence="17">Non-structural maintenance of chromosomes element 4</fullName>
    </recommendedName>
</protein>
<dbReference type="Pfam" id="PF15412">
    <property type="entry name" value="Nse4-Nse3_bdg"/>
    <property type="match status" value="1"/>
</dbReference>
<dbReference type="GO" id="GO:0005737">
    <property type="term" value="C:cytoplasm"/>
    <property type="evidence" value="ECO:0007669"/>
    <property type="project" value="UniProtKB-SubCell"/>
</dbReference>
<keyword evidence="5" id="KW-0158">Chromosome</keyword>
<evidence type="ECO:0000256" key="17">
    <source>
        <dbReference type="RuleBase" id="RU365071"/>
    </source>
</evidence>
<evidence type="ECO:0000256" key="3">
    <source>
        <dbReference type="ARBA" id="ARBA00004574"/>
    </source>
</evidence>
<comment type="subunit">
    <text evidence="17">Component of the SMC5-SMC6 complex.</text>
</comment>
<dbReference type="GeneID" id="101700021"/>
<comment type="function">
    <text evidence="17">Component of the SMC5-SMC6 complex, that promotes sister chromatid alignment after DNA damage and facilitates double-stranded DNA breaks (DSBs) repair via homologous recombination between sister chromatids.</text>
</comment>
<dbReference type="CTD" id="493861"/>
<comment type="similarity">
    <text evidence="4 17">Belongs to the NSE4 family.</text>
</comment>
<evidence type="ECO:0000256" key="6">
    <source>
        <dbReference type="ARBA" id="ARBA00022490"/>
    </source>
</evidence>
<keyword evidence="7" id="KW-0678">Repressor</keyword>
<evidence type="ECO:0000313" key="21">
    <source>
        <dbReference type="RefSeq" id="XP_004844880.1"/>
    </source>
</evidence>
<evidence type="ECO:0000256" key="10">
    <source>
        <dbReference type="ARBA" id="ARBA00023015"/>
    </source>
</evidence>
<keyword evidence="10" id="KW-0805">Transcription regulation</keyword>
<evidence type="ECO:0000256" key="7">
    <source>
        <dbReference type="ARBA" id="ARBA00022491"/>
    </source>
</evidence>
<dbReference type="InterPro" id="IPR027786">
    <property type="entry name" value="Nse4/EID"/>
</dbReference>
<evidence type="ECO:0000256" key="14">
    <source>
        <dbReference type="ARBA" id="ARBA00023242"/>
    </source>
</evidence>
<dbReference type="PANTHER" id="PTHR16140">
    <property type="entry name" value="NON-STRUCTURAL MAINTENANCE OF CHROMOSOMES ELEMENT 4"/>
    <property type="match status" value="1"/>
</dbReference>
<evidence type="ECO:0000256" key="15">
    <source>
        <dbReference type="ARBA" id="ARBA00037182"/>
    </source>
</evidence>
<evidence type="ECO:0000256" key="11">
    <source>
        <dbReference type="ARBA" id="ARBA00023163"/>
    </source>
</evidence>
<comment type="subcellular location">
    <subcellularLocation>
        <location evidence="3">Chromosome</location>
        <location evidence="3">Telomere</location>
    </subcellularLocation>
    <subcellularLocation>
        <location evidence="2">Cytoplasm</location>
    </subcellularLocation>
    <subcellularLocation>
        <location evidence="1 17">Nucleus</location>
    </subcellularLocation>
</comment>
<evidence type="ECO:0000256" key="16">
    <source>
        <dbReference type="ARBA" id="ARBA00037457"/>
    </source>
</evidence>
<evidence type="ECO:0000256" key="8">
    <source>
        <dbReference type="ARBA" id="ARBA00022763"/>
    </source>
</evidence>
<evidence type="ECO:0000259" key="18">
    <source>
        <dbReference type="Pfam" id="PF08743"/>
    </source>
</evidence>
<feature type="domain" description="Nse4/EID protein Nse3/MAGE-binding" evidence="19">
    <location>
        <begin position="139"/>
        <end position="188"/>
    </location>
</feature>
<gene>
    <name evidence="21" type="primary">Eid3</name>
</gene>
<accession>A0AAX6P6J6</accession>
<dbReference type="GO" id="GO:0006310">
    <property type="term" value="P:DNA recombination"/>
    <property type="evidence" value="ECO:0007669"/>
    <property type="project" value="UniProtKB-UniRule"/>
</dbReference>
<evidence type="ECO:0000256" key="4">
    <source>
        <dbReference type="ARBA" id="ARBA00008997"/>
    </source>
</evidence>
<sequence>MGWGDPRCELPSVRMCSPHSNGPGACGSRGSCAPPDLAPAMAGGQACLRELEVKAEAVGPDGSLEERSRGSSALPVGFLAPADEEQCRRTRRQYRQLMDSVQQRRDATVSTAGQALAEALEEADALFEGVSRTREAALDARFLVLASDLGCAKARQLNCDLNVFNLAAFWELLLAFAGLSWLEVVLEQGQGGDGAGLAFWDAMQREATAWVAQAETFHFLLGPLRLESPARQERPRKAPKVEGGPAMPTELARLELGARQEATEQQVERTLGLLQAYFRQCLGLPVSYFEFVVDPHSFARTVENMFHVSFIIRDGFARMRLDQDGLPVLEPVDPSQMGEDEPSTYGRKQEVIALTLQDWEDIVATFKISQAMITSSS</sequence>
<keyword evidence="8 17" id="KW-0227">DNA damage</keyword>
<keyword evidence="13 17" id="KW-0234">DNA repair</keyword>
<keyword evidence="14 17" id="KW-0539">Nucleus</keyword>
<dbReference type="GO" id="GO:0005634">
    <property type="term" value="C:nucleus"/>
    <property type="evidence" value="ECO:0007669"/>
    <property type="project" value="UniProtKB-SubCell"/>
</dbReference>
<dbReference type="GO" id="GO:0000781">
    <property type="term" value="C:chromosome, telomeric region"/>
    <property type="evidence" value="ECO:0007669"/>
    <property type="project" value="UniProtKB-SubCell"/>
</dbReference>
<dbReference type="GO" id="GO:0030915">
    <property type="term" value="C:Smc5-Smc6 complex"/>
    <property type="evidence" value="ECO:0007669"/>
    <property type="project" value="UniProtKB-UniRule"/>
</dbReference>
<reference evidence="21" key="1">
    <citation type="submission" date="2025-08" db="UniProtKB">
        <authorList>
            <consortium name="RefSeq"/>
        </authorList>
    </citation>
    <scope>IDENTIFICATION</scope>
</reference>
<organism evidence="20 21">
    <name type="scientific">Heterocephalus glaber</name>
    <name type="common">Naked mole rat</name>
    <dbReference type="NCBI Taxonomy" id="10181"/>
    <lineage>
        <taxon>Eukaryota</taxon>
        <taxon>Metazoa</taxon>
        <taxon>Chordata</taxon>
        <taxon>Craniata</taxon>
        <taxon>Vertebrata</taxon>
        <taxon>Euteleostomi</taxon>
        <taxon>Mammalia</taxon>
        <taxon>Eutheria</taxon>
        <taxon>Euarchontoglires</taxon>
        <taxon>Glires</taxon>
        <taxon>Rodentia</taxon>
        <taxon>Hystricomorpha</taxon>
        <taxon>Bathyergidae</taxon>
        <taxon>Heterocephalus</taxon>
    </lineage>
</organism>
<evidence type="ECO:0000256" key="1">
    <source>
        <dbReference type="ARBA" id="ARBA00004123"/>
    </source>
</evidence>
<dbReference type="RefSeq" id="XP_004844880.1">
    <property type="nucleotide sequence ID" value="XM_004844823.3"/>
</dbReference>
<feature type="domain" description="Non-structural maintenance of chromosome element 4 C-terminal" evidence="18">
    <location>
        <begin position="285"/>
        <end position="373"/>
    </location>
</feature>
<proteinExistence type="inferred from homology"/>
<dbReference type="InterPro" id="IPR029225">
    <property type="entry name" value="Nse4_Nse3-bd"/>
</dbReference>
<keyword evidence="6" id="KW-0963">Cytoplasm</keyword>
<evidence type="ECO:0000256" key="5">
    <source>
        <dbReference type="ARBA" id="ARBA00022454"/>
    </source>
</evidence>
<keyword evidence="9" id="KW-0779">Telomere</keyword>
<comment type="function">
    <text evidence="15">Tissue-specific component of the SMC5-SMC6 complex, a complex involved in repair of DNA double-strand breaks by homologous recombination. The complex may promote sister chromatid homologous recombination by recruiting the SMC1-SMC3 cohesin complex to double-strand breaks. The complex is required for telomere maintenance via recombination and mediates sumoylation of shelterin complex (telosome) components.</text>
</comment>
<dbReference type="InterPro" id="IPR014854">
    <property type="entry name" value="Nse4_C"/>
</dbReference>
<evidence type="ECO:0000256" key="12">
    <source>
        <dbReference type="ARBA" id="ARBA00023172"/>
    </source>
</evidence>